<reference evidence="1 2" key="1">
    <citation type="submission" date="2021-06" db="EMBL/GenBank/DDBJ databases">
        <title>Caerostris extrusa draft genome.</title>
        <authorList>
            <person name="Kono N."/>
            <person name="Arakawa K."/>
        </authorList>
    </citation>
    <scope>NUCLEOTIDE SEQUENCE [LARGE SCALE GENOMIC DNA]</scope>
</reference>
<organism evidence="1 2">
    <name type="scientific">Caerostris extrusa</name>
    <name type="common">Bark spider</name>
    <name type="synonym">Caerostris bankana</name>
    <dbReference type="NCBI Taxonomy" id="172846"/>
    <lineage>
        <taxon>Eukaryota</taxon>
        <taxon>Metazoa</taxon>
        <taxon>Ecdysozoa</taxon>
        <taxon>Arthropoda</taxon>
        <taxon>Chelicerata</taxon>
        <taxon>Arachnida</taxon>
        <taxon>Araneae</taxon>
        <taxon>Araneomorphae</taxon>
        <taxon>Entelegynae</taxon>
        <taxon>Araneoidea</taxon>
        <taxon>Araneidae</taxon>
        <taxon>Caerostris</taxon>
    </lineage>
</organism>
<protein>
    <submittedName>
        <fullName evidence="1">Uncharacterized protein</fullName>
    </submittedName>
</protein>
<dbReference type="AlphaFoldDB" id="A0AAV4MMP4"/>
<accession>A0AAV4MMP4</accession>
<keyword evidence="2" id="KW-1185">Reference proteome</keyword>
<evidence type="ECO:0000313" key="1">
    <source>
        <dbReference type="EMBL" id="GIX73128.1"/>
    </source>
</evidence>
<dbReference type="EMBL" id="BPLR01002376">
    <property type="protein sequence ID" value="GIX73128.1"/>
    <property type="molecule type" value="Genomic_DNA"/>
</dbReference>
<evidence type="ECO:0000313" key="2">
    <source>
        <dbReference type="Proteomes" id="UP001054945"/>
    </source>
</evidence>
<name>A0AAV4MMP4_CAEEX</name>
<dbReference type="Proteomes" id="UP001054945">
    <property type="component" value="Unassembled WGS sequence"/>
</dbReference>
<sequence length="85" mass="9946">MRVPLDKSDSYGSVSQLKSQEVCVCCCHLFLLRVRFEREKEELYSCMKCRFPFSNVDFCVCPQLARIFIAEIDAFSMHRVLQEKG</sequence>
<comment type="caution">
    <text evidence="1">The sequence shown here is derived from an EMBL/GenBank/DDBJ whole genome shotgun (WGS) entry which is preliminary data.</text>
</comment>
<gene>
    <name evidence="1" type="ORF">CEXT_690491</name>
</gene>
<proteinExistence type="predicted"/>